<keyword evidence="3" id="KW-1185">Reference proteome</keyword>
<sequence length="118" mass="14047">MAESHPNQLYHVSNQHRKHRDESKAINITTHQQQQQSKPMTKQGSIVSYGQQDNDWFRALERKLEAENDDDVEYEIKEEKKYSNTPRTMSYCISKKIIRPKHKPQEHSRQVDILTLEN</sequence>
<feature type="non-terminal residue" evidence="2">
    <location>
        <position position="118"/>
    </location>
</feature>
<dbReference type="Proteomes" id="UP000194236">
    <property type="component" value="Unassembled WGS sequence"/>
</dbReference>
<evidence type="ECO:0000256" key="1">
    <source>
        <dbReference type="SAM" id="MobiDB-lite"/>
    </source>
</evidence>
<feature type="region of interest" description="Disordered" evidence="1">
    <location>
        <begin position="1"/>
        <end position="46"/>
    </location>
</feature>
<evidence type="ECO:0000313" key="3">
    <source>
        <dbReference type="Proteomes" id="UP000194236"/>
    </source>
</evidence>
<dbReference type="AlphaFoldDB" id="A0A1Y3BIE5"/>
<comment type="caution">
    <text evidence="2">The sequence shown here is derived from an EMBL/GenBank/DDBJ whole genome shotgun (WGS) entry which is preliminary data.</text>
</comment>
<feature type="compositionally biased region" description="Polar residues" evidence="1">
    <location>
        <begin position="1"/>
        <end position="13"/>
    </location>
</feature>
<proteinExistence type="predicted"/>
<evidence type="ECO:0000313" key="2">
    <source>
        <dbReference type="EMBL" id="OTF79668.1"/>
    </source>
</evidence>
<dbReference type="EMBL" id="MUJZ01021936">
    <property type="protein sequence ID" value="OTF79668.1"/>
    <property type="molecule type" value="Genomic_DNA"/>
</dbReference>
<accession>A0A1Y3BIE5</accession>
<feature type="compositionally biased region" description="Polar residues" evidence="1">
    <location>
        <begin position="26"/>
        <end position="46"/>
    </location>
</feature>
<gene>
    <name evidence="2" type="ORF">BLA29_012306</name>
</gene>
<organism evidence="2 3">
    <name type="scientific">Euroglyphus maynei</name>
    <name type="common">Mayne's house dust mite</name>
    <dbReference type="NCBI Taxonomy" id="6958"/>
    <lineage>
        <taxon>Eukaryota</taxon>
        <taxon>Metazoa</taxon>
        <taxon>Ecdysozoa</taxon>
        <taxon>Arthropoda</taxon>
        <taxon>Chelicerata</taxon>
        <taxon>Arachnida</taxon>
        <taxon>Acari</taxon>
        <taxon>Acariformes</taxon>
        <taxon>Sarcoptiformes</taxon>
        <taxon>Astigmata</taxon>
        <taxon>Psoroptidia</taxon>
        <taxon>Analgoidea</taxon>
        <taxon>Pyroglyphidae</taxon>
        <taxon>Pyroglyphinae</taxon>
        <taxon>Euroglyphus</taxon>
    </lineage>
</organism>
<name>A0A1Y3BIE5_EURMA</name>
<protein>
    <submittedName>
        <fullName evidence="2">Uncharacterized protein</fullName>
    </submittedName>
</protein>
<reference evidence="2 3" key="1">
    <citation type="submission" date="2017-03" db="EMBL/GenBank/DDBJ databases">
        <title>Genome Survey of Euroglyphus maynei.</title>
        <authorList>
            <person name="Arlian L.G."/>
            <person name="Morgan M.S."/>
            <person name="Rider S.D."/>
        </authorList>
    </citation>
    <scope>NUCLEOTIDE SEQUENCE [LARGE SCALE GENOMIC DNA]</scope>
    <source>
        <strain evidence="2">Arlian Lab</strain>
        <tissue evidence="2">Whole body</tissue>
    </source>
</reference>